<dbReference type="Proteomes" id="UP000094527">
    <property type="component" value="Unassembled WGS sequence"/>
</dbReference>
<evidence type="ECO:0000313" key="2">
    <source>
        <dbReference type="EMBL" id="ODM89930.1"/>
    </source>
</evidence>
<organism evidence="2 3">
    <name type="scientific">Orchesella cincta</name>
    <name type="common">Springtail</name>
    <name type="synonym">Podura cincta</name>
    <dbReference type="NCBI Taxonomy" id="48709"/>
    <lineage>
        <taxon>Eukaryota</taxon>
        <taxon>Metazoa</taxon>
        <taxon>Ecdysozoa</taxon>
        <taxon>Arthropoda</taxon>
        <taxon>Hexapoda</taxon>
        <taxon>Collembola</taxon>
        <taxon>Entomobryomorpha</taxon>
        <taxon>Entomobryoidea</taxon>
        <taxon>Orchesellidae</taxon>
        <taxon>Orchesellinae</taxon>
        <taxon>Orchesella</taxon>
    </lineage>
</organism>
<comment type="caution">
    <text evidence="2">The sequence shown here is derived from an EMBL/GenBank/DDBJ whole genome shotgun (WGS) entry which is preliminary data.</text>
</comment>
<reference evidence="2 3" key="1">
    <citation type="journal article" date="2016" name="Genome Biol. Evol.">
        <title>Gene Family Evolution Reflects Adaptation to Soil Environmental Stressors in the Genome of the Collembolan Orchesella cincta.</title>
        <authorList>
            <person name="Faddeeva-Vakhrusheva A."/>
            <person name="Derks M.F."/>
            <person name="Anvar S.Y."/>
            <person name="Agamennone V."/>
            <person name="Suring W."/>
            <person name="Smit S."/>
            <person name="van Straalen N.M."/>
            <person name="Roelofs D."/>
        </authorList>
    </citation>
    <scope>NUCLEOTIDE SEQUENCE [LARGE SCALE GENOMIC DNA]</scope>
    <source>
        <tissue evidence="2">Mixed pool</tissue>
    </source>
</reference>
<dbReference type="EMBL" id="LJIJ01002287">
    <property type="protein sequence ID" value="ODM89930.1"/>
    <property type="molecule type" value="Genomic_DNA"/>
</dbReference>
<dbReference type="AlphaFoldDB" id="A0A1D2MAC6"/>
<protein>
    <submittedName>
        <fullName evidence="2">Uncharacterized protein</fullName>
    </submittedName>
</protein>
<keyword evidence="3" id="KW-1185">Reference proteome</keyword>
<name>A0A1D2MAC6_ORCCI</name>
<sequence length="514" mass="58155">MFIAANGATFKHPNFAVWFDPYVSTATRLHSYNVSGLIPIVSKIASRFSRIMMPYFSIYNDLNTYTPAFIPAAVATFNKLHRKPQQKPLELIMPFSQTEPGDGSVHTDFDMVQELGNKANSIFPGTVKRFIFRYQTLSSNVFSNVKQYLAYINRAVDRSKYSLGADILLSDCGGSSKALPAYLSPFLMYFSEVLFTYWPENQKSLSGPVATAQHFSKMFEQCVQKMEREWGSVAVGFKTAWHGTASENYSENSLHLVQYWELMNEIAINLNKTAVMVEAFNTNHEGRSSEFRRQGWWKLVENANYNDSSQYVFEEKMTAIQHLLPGGKTEIDNEFNSTVQHNLNSDNISTTSETSVSTSRQISLFRFTFTTEQETTTLISAAEMTTVTRQSETTSFAKETTPTTIETIISETTSPFQLRSKTYLTMNSSQAVSDKLELDSSQHFNLQLESPQNTHREASDTSEVSTAPNLIISAIVATAMILLILTMWWVVVYAFKSLHRRNSSCAHEQIVFRS</sequence>
<keyword evidence="1" id="KW-0812">Transmembrane</keyword>
<evidence type="ECO:0000313" key="3">
    <source>
        <dbReference type="Proteomes" id="UP000094527"/>
    </source>
</evidence>
<proteinExistence type="predicted"/>
<gene>
    <name evidence="2" type="ORF">Ocin01_16752</name>
</gene>
<evidence type="ECO:0000256" key="1">
    <source>
        <dbReference type="SAM" id="Phobius"/>
    </source>
</evidence>
<accession>A0A1D2MAC6</accession>
<keyword evidence="1" id="KW-1133">Transmembrane helix</keyword>
<keyword evidence="1" id="KW-0472">Membrane</keyword>
<feature type="transmembrane region" description="Helical" evidence="1">
    <location>
        <begin position="470"/>
        <end position="495"/>
    </location>
</feature>